<feature type="domain" description="Solute-binding protein family 5" evidence="5">
    <location>
        <begin position="1"/>
        <end position="138"/>
    </location>
</feature>
<comment type="subcellular location">
    <subcellularLocation>
        <location evidence="1">Cell envelope</location>
    </subcellularLocation>
</comment>
<accession>A0A382YCZ6</accession>
<dbReference type="Gene3D" id="3.10.105.10">
    <property type="entry name" value="Dipeptide-binding Protein, Domain 3"/>
    <property type="match status" value="1"/>
</dbReference>
<name>A0A382YCZ6_9ZZZZ</name>
<evidence type="ECO:0000256" key="1">
    <source>
        <dbReference type="ARBA" id="ARBA00004196"/>
    </source>
</evidence>
<evidence type="ECO:0000256" key="3">
    <source>
        <dbReference type="ARBA" id="ARBA00022448"/>
    </source>
</evidence>
<evidence type="ECO:0000256" key="4">
    <source>
        <dbReference type="ARBA" id="ARBA00022729"/>
    </source>
</evidence>
<dbReference type="Pfam" id="PF00496">
    <property type="entry name" value="SBP_bac_5"/>
    <property type="match status" value="1"/>
</dbReference>
<dbReference type="Gene3D" id="3.40.190.10">
    <property type="entry name" value="Periplasmic binding protein-like II"/>
    <property type="match status" value="1"/>
</dbReference>
<dbReference type="EMBL" id="UINC01174646">
    <property type="protein sequence ID" value="SVD80869.1"/>
    <property type="molecule type" value="Genomic_DNA"/>
</dbReference>
<proteinExistence type="inferred from homology"/>
<evidence type="ECO:0000313" key="6">
    <source>
        <dbReference type="EMBL" id="SVD80869.1"/>
    </source>
</evidence>
<organism evidence="6">
    <name type="scientific">marine metagenome</name>
    <dbReference type="NCBI Taxonomy" id="408172"/>
    <lineage>
        <taxon>unclassified sequences</taxon>
        <taxon>metagenomes</taxon>
        <taxon>ecological metagenomes</taxon>
    </lineage>
</organism>
<dbReference type="AlphaFoldDB" id="A0A382YCZ6"/>
<dbReference type="SUPFAM" id="SSF53850">
    <property type="entry name" value="Periplasmic binding protein-like II"/>
    <property type="match status" value="1"/>
</dbReference>
<keyword evidence="3" id="KW-0813">Transport</keyword>
<dbReference type="GO" id="GO:0015833">
    <property type="term" value="P:peptide transport"/>
    <property type="evidence" value="ECO:0007669"/>
    <property type="project" value="TreeGrafter"/>
</dbReference>
<sequence>IDRGAICQVALRNTALPAYSMLPPNFPGSSAGELKPIQSYDPVRARKLLAEAGYPGGQGFPRVDFWIGKSNPTIAILSQAVQAMLKSNLGIDLNMRTSEDKVYRDNMYKWNIPMGLGGFNADYPDPNNLLAMVWRSQPIGAGRQDWKNDAFDLLVGAAAFELNEDTRMRMYGDAERILVEDVGGVFLTHQLTVELRKPWLKGLKTNKYGYAFFTWIGMVHTNMYLGNH</sequence>
<gene>
    <name evidence="6" type="ORF">METZ01_LOCUS433723</name>
</gene>
<dbReference type="GO" id="GO:0030313">
    <property type="term" value="C:cell envelope"/>
    <property type="evidence" value="ECO:0007669"/>
    <property type="project" value="UniProtKB-SubCell"/>
</dbReference>
<dbReference type="GO" id="GO:1904680">
    <property type="term" value="F:peptide transmembrane transporter activity"/>
    <property type="evidence" value="ECO:0007669"/>
    <property type="project" value="TreeGrafter"/>
</dbReference>
<dbReference type="InterPro" id="IPR000914">
    <property type="entry name" value="SBP_5_dom"/>
</dbReference>
<comment type="similarity">
    <text evidence="2">Belongs to the bacterial solute-binding protein 5 family.</text>
</comment>
<keyword evidence="4" id="KW-0732">Signal</keyword>
<feature type="non-terminal residue" evidence="6">
    <location>
        <position position="1"/>
    </location>
</feature>
<dbReference type="PANTHER" id="PTHR30290:SF10">
    <property type="entry name" value="PERIPLASMIC OLIGOPEPTIDE-BINDING PROTEIN-RELATED"/>
    <property type="match status" value="1"/>
</dbReference>
<dbReference type="PANTHER" id="PTHR30290">
    <property type="entry name" value="PERIPLASMIC BINDING COMPONENT OF ABC TRANSPORTER"/>
    <property type="match status" value="1"/>
</dbReference>
<evidence type="ECO:0000256" key="2">
    <source>
        <dbReference type="ARBA" id="ARBA00005695"/>
    </source>
</evidence>
<protein>
    <recommendedName>
        <fullName evidence="5">Solute-binding protein family 5 domain-containing protein</fullName>
    </recommendedName>
</protein>
<dbReference type="InterPro" id="IPR039424">
    <property type="entry name" value="SBP_5"/>
</dbReference>
<reference evidence="6" key="1">
    <citation type="submission" date="2018-05" db="EMBL/GenBank/DDBJ databases">
        <authorList>
            <person name="Lanie J.A."/>
            <person name="Ng W.-L."/>
            <person name="Kazmierczak K.M."/>
            <person name="Andrzejewski T.M."/>
            <person name="Davidsen T.M."/>
            <person name="Wayne K.J."/>
            <person name="Tettelin H."/>
            <person name="Glass J.I."/>
            <person name="Rusch D."/>
            <person name="Podicherti R."/>
            <person name="Tsui H.-C.T."/>
            <person name="Winkler M.E."/>
        </authorList>
    </citation>
    <scope>NUCLEOTIDE SEQUENCE</scope>
</reference>
<evidence type="ECO:0000259" key="5">
    <source>
        <dbReference type="Pfam" id="PF00496"/>
    </source>
</evidence>